<sequence>MFTQSRRRTSGESPPLRSSPTARHRLLRLARHHLRSSLSPLSSAISSSCSSSLMACANLVKLNSSSSLWIGQQSFSQRRRSSARRVAASPIRAGAYTDELVKTAVSS</sequence>
<dbReference type="STRING" id="981085.W9S1U5"/>
<keyword evidence="3" id="KW-1185">Reference proteome</keyword>
<name>W9S1U5_9ROSA</name>
<gene>
    <name evidence="2" type="ORF">L484_019829</name>
</gene>
<evidence type="ECO:0000313" key="3">
    <source>
        <dbReference type="Proteomes" id="UP000030645"/>
    </source>
</evidence>
<reference evidence="3" key="1">
    <citation type="submission" date="2013-01" db="EMBL/GenBank/DDBJ databases">
        <title>Draft Genome Sequence of a Mulberry Tree, Morus notabilis C.K. Schneid.</title>
        <authorList>
            <person name="He N."/>
            <person name="Zhao S."/>
        </authorList>
    </citation>
    <scope>NUCLEOTIDE SEQUENCE</scope>
</reference>
<organism evidence="2 3">
    <name type="scientific">Morus notabilis</name>
    <dbReference type="NCBI Taxonomy" id="981085"/>
    <lineage>
        <taxon>Eukaryota</taxon>
        <taxon>Viridiplantae</taxon>
        <taxon>Streptophyta</taxon>
        <taxon>Embryophyta</taxon>
        <taxon>Tracheophyta</taxon>
        <taxon>Spermatophyta</taxon>
        <taxon>Magnoliopsida</taxon>
        <taxon>eudicotyledons</taxon>
        <taxon>Gunneridae</taxon>
        <taxon>Pentapetalae</taxon>
        <taxon>rosids</taxon>
        <taxon>fabids</taxon>
        <taxon>Rosales</taxon>
        <taxon>Moraceae</taxon>
        <taxon>Moreae</taxon>
        <taxon>Morus</taxon>
    </lineage>
</organism>
<proteinExistence type="predicted"/>
<evidence type="ECO:0000256" key="1">
    <source>
        <dbReference type="SAM" id="MobiDB-lite"/>
    </source>
</evidence>
<dbReference type="Proteomes" id="UP000030645">
    <property type="component" value="Unassembled WGS sequence"/>
</dbReference>
<feature type="region of interest" description="Disordered" evidence="1">
    <location>
        <begin position="1"/>
        <end position="22"/>
    </location>
</feature>
<protein>
    <submittedName>
        <fullName evidence="2">Uncharacterized protein</fullName>
    </submittedName>
</protein>
<dbReference type="EMBL" id="KE345620">
    <property type="protein sequence ID" value="EXC09731.1"/>
    <property type="molecule type" value="Genomic_DNA"/>
</dbReference>
<accession>W9S1U5</accession>
<evidence type="ECO:0000313" key="2">
    <source>
        <dbReference type="EMBL" id="EXC09731.1"/>
    </source>
</evidence>
<dbReference type="AlphaFoldDB" id="W9S1U5"/>